<dbReference type="UniLectin" id="A0A6I8WFK8"/>
<feature type="domain" description="SrpA-like SigLec-like" evidence="3">
    <location>
        <begin position="10"/>
        <end position="106"/>
    </location>
</feature>
<name>A0A6I8WFK8_STRGN</name>
<accession>A0A6I8WFK8</accession>
<dbReference type="AlphaFoldDB" id="A0A6I8WFK8"/>
<proteinExistence type="evidence at protein level"/>
<keyword evidence="5" id="KW-0002">3D-structure</keyword>
<feature type="binding site" evidence="5">
    <location>
        <position position="6"/>
    </location>
    <ligand>
        <name>Ca(2+)</name>
        <dbReference type="ChEBI" id="CHEBI:29108"/>
    </ligand>
</feature>
<dbReference type="PDB" id="6EFB">
    <property type="method" value="X-ray"/>
    <property type="resolution" value="1.90 A"/>
    <property type="chains" value="A=1-212"/>
</dbReference>
<dbReference type="InterPro" id="IPR046785">
    <property type="entry name" value="SrpA-like_SigLec-like_dom"/>
</dbReference>
<dbReference type="Pfam" id="PF20164">
    <property type="entry name" value="GspA_SrpA_N"/>
    <property type="match status" value="1"/>
</dbReference>
<evidence type="ECO:0000259" key="3">
    <source>
        <dbReference type="Pfam" id="PF20164"/>
    </source>
</evidence>
<feature type="binding site" evidence="5">
    <location>
        <position position="97"/>
    </location>
    <ligand>
        <name>Ca(2+)</name>
        <dbReference type="ChEBI" id="CHEBI:29108"/>
    </ligand>
</feature>
<feature type="binding site" evidence="5">
    <location>
        <position position="35"/>
    </location>
    <ligand>
        <name>Ca(2+)</name>
        <dbReference type="ChEBI" id="CHEBI:29108"/>
    </ligand>
</feature>
<evidence type="ECO:0000259" key="2">
    <source>
        <dbReference type="Pfam" id="PF18938"/>
    </source>
</evidence>
<feature type="domain" description="Atypical Rib" evidence="2">
    <location>
        <begin position="131"/>
        <end position="207"/>
    </location>
</feature>
<organism evidence="4">
    <name type="scientific">Streptococcus gordonii</name>
    <dbReference type="NCBI Taxonomy" id="1302"/>
    <lineage>
        <taxon>Bacteria</taxon>
        <taxon>Bacillati</taxon>
        <taxon>Bacillota</taxon>
        <taxon>Bacilli</taxon>
        <taxon>Lactobacillales</taxon>
        <taxon>Streptococcaceae</taxon>
        <taxon>Streptococcus</taxon>
    </lineage>
</organism>
<reference evidence="5" key="1">
    <citation type="journal article" date="2022" name="Nat. Commun.">
        <title>Origins of glycan selectivity in streptococcal Siglec-like adhesins suggest mechanisms of receptor adaptation.</title>
        <authorList>
            <person name="Bensing B.A."/>
            <person name="Stubbs H.E."/>
            <person name="Agarwal R."/>
            <person name="Yamakawa I."/>
            <person name="Luong K."/>
            <person name="Solakyildirim K."/>
            <person name="Yu H."/>
            <person name="Hadadianpour A."/>
            <person name="Castro M.A."/>
            <person name="Fialkowski K.P."/>
            <person name="Morrison K.M."/>
            <person name="Wawrzak Z."/>
            <person name="Chen X."/>
            <person name="Lebrilla C.B."/>
            <person name="Baudry J."/>
            <person name="Smith J.C."/>
            <person name="Sullam P.M."/>
            <person name="Iverson T.M."/>
        </authorList>
    </citation>
    <scope>X-RAY CRYSTALLOGRAPHY (1.90 ANGSTROMS) IN COMPLEX WITH CA(2+)</scope>
</reference>
<keyword evidence="5" id="KW-0479">Metal-binding</keyword>
<evidence type="ECO:0000256" key="1">
    <source>
        <dbReference type="ARBA" id="ARBA00022729"/>
    </source>
</evidence>
<evidence type="ECO:0007829" key="5">
    <source>
        <dbReference type="PDB" id="6EFB"/>
    </source>
</evidence>
<dbReference type="GO" id="GO:0046872">
    <property type="term" value="F:metal ion binding"/>
    <property type="evidence" value="ECO:0007669"/>
    <property type="project" value="UniProtKB-KW"/>
</dbReference>
<sequence length="212" mass="23492">GPGSVDTERPVVDFPGEINVYRGESFEFIATATDNSNAFDINKTYVRWYNGTDSGRGTEWIEKTVTQEGNLLKVKVHGKVPVDTDIGHYTRYVMVTDAAGNQNVSNEEFSAALTNKDRILNGQFRIVIRYRPNLPENTVLVNNPSQLSETEKNQVREAIKQSNPNLRPIDVAGKNLDTAISVSNNGTTTITFRDNRKATIQGKDLVDTRAGS</sequence>
<dbReference type="SMR" id="A0A6I8WFK8"/>
<evidence type="ECO:0000313" key="4">
    <source>
        <dbReference type="PDB" id="6EFB"/>
    </source>
</evidence>
<dbReference type="Pfam" id="PF18938">
    <property type="entry name" value="aRib"/>
    <property type="match status" value="1"/>
</dbReference>
<feature type="binding site" evidence="5">
    <location>
        <position position="8"/>
    </location>
    <ligand>
        <name>Ca(2+)</name>
        <dbReference type="ChEBI" id="CHEBI:29108"/>
    </ligand>
</feature>
<keyword evidence="5" id="KW-0106">Calcium</keyword>
<feature type="binding site" evidence="5">
    <location>
        <position position="34"/>
    </location>
    <ligand>
        <name>Ca(2+)</name>
        <dbReference type="ChEBI" id="CHEBI:29108"/>
    </ligand>
</feature>
<dbReference type="Gene3D" id="3.10.20.890">
    <property type="match status" value="1"/>
</dbReference>
<keyword evidence="1" id="KW-0732">Signal</keyword>
<dbReference type="InterPro" id="IPR044024">
    <property type="entry name" value="aRib"/>
</dbReference>
<dbReference type="Gene3D" id="2.60.40.4140">
    <property type="match status" value="1"/>
</dbReference>
<protein>
    <submittedName>
        <fullName evidence="4">SK150 siglec + Unique</fullName>
    </submittedName>
</protein>